<comment type="caution">
    <text evidence="2">The sequence shown here is derived from an EMBL/GenBank/DDBJ whole genome shotgun (WGS) entry which is preliminary data.</text>
</comment>
<gene>
    <name evidence="2" type="ORF">BG846_01384</name>
</gene>
<feature type="compositionally biased region" description="Low complexity" evidence="1">
    <location>
        <begin position="168"/>
        <end position="180"/>
    </location>
</feature>
<dbReference type="Proteomes" id="UP000194318">
    <property type="component" value="Unassembled WGS sequence"/>
</dbReference>
<feature type="compositionally biased region" description="Polar residues" evidence="1">
    <location>
        <begin position="25"/>
        <end position="38"/>
    </location>
</feature>
<feature type="region of interest" description="Disordered" evidence="1">
    <location>
        <begin position="1"/>
        <end position="107"/>
    </location>
</feature>
<evidence type="ECO:0000256" key="1">
    <source>
        <dbReference type="SAM" id="MobiDB-lite"/>
    </source>
</evidence>
<evidence type="ECO:0000313" key="3">
    <source>
        <dbReference type="Proteomes" id="UP000194318"/>
    </source>
</evidence>
<evidence type="ECO:0000313" key="2">
    <source>
        <dbReference type="EMBL" id="OSY52955.1"/>
    </source>
</evidence>
<dbReference type="EMBL" id="MIFZ01000119">
    <property type="protein sequence ID" value="OSY52955.1"/>
    <property type="molecule type" value="Genomic_DNA"/>
</dbReference>
<sequence length="300" mass="31377">MSKSQALSMRSMIPPPGIRPAHSTRWGTPSTRIHSQWTKPVPNPTVRSRVSVAEYSSSSTAGSGAPGTTWPSSTGRSPGNRDLAVTLRKNAPPSRTSSSTLYSGPSRKVSASIRAGTALCAAMASCSASTHSRHASSTCSGARTIRVPMEPWRLAGLRTTAVPVSAISRRTSSGCSTGRESGPRTPLPATACRSSHLSRSRSAACGPAPGRPYSSARRAANGTAYSMPGMTAAGGRPRYSRWNREAASGSSYSISTSSQAASAPARTSARFFSRAAPGVSRKTVVPWPWWRAATLFQPAV</sequence>
<name>A0A1Y2NZK8_STRFR</name>
<feature type="compositionally biased region" description="Polar residues" evidence="1">
    <location>
        <begin position="93"/>
        <end position="103"/>
    </location>
</feature>
<dbReference type="AlphaFoldDB" id="A0A1Y2NZK8"/>
<feature type="compositionally biased region" description="Low complexity" evidence="1">
    <location>
        <begin position="193"/>
        <end position="202"/>
    </location>
</feature>
<proteinExistence type="predicted"/>
<protein>
    <submittedName>
        <fullName evidence="2">Uncharacterized protein</fullName>
    </submittedName>
</protein>
<organism evidence="2 3">
    <name type="scientific">Streptomyces fradiae ATCC 10745 = DSM 40063</name>
    <dbReference type="NCBI Taxonomy" id="1319510"/>
    <lineage>
        <taxon>Bacteria</taxon>
        <taxon>Bacillati</taxon>
        <taxon>Actinomycetota</taxon>
        <taxon>Actinomycetes</taxon>
        <taxon>Kitasatosporales</taxon>
        <taxon>Streptomycetaceae</taxon>
        <taxon>Streptomyces</taxon>
    </lineage>
</organism>
<feature type="region of interest" description="Disordered" evidence="1">
    <location>
        <begin position="168"/>
        <end position="216"/>
    </location>
</feature>
<feature type="compositionally biased region" description="Low complexity" evidence="1">
    <location>
        <begin position="46"/>
        <end position="69"/>
    </location>
</feature>
<accession>A0A1Y2NZK8</accession>
<reference evidence="2 3" key="1">
    <citation type="submission" date="2016-09" db="EMBL/GenBank/DDBJ databases">
        <title>Streptomyces fradiae DSM40063, a candidate organism with high potential of specific P450 cytochromes.</title>
        <authorList>
            <person name="Grumaz C."/>
            <person name="Vainshtein Y."/>
            <person name="Kirstahler P."/>
            <person name="Sohn K."/>
        </authorList>
    </citation>
    <scope>NUCLEOTIDE SEQUENCE [LARGE SCALE GENOMIC DNA]</scope>
    <source>
        <strain evidence="2 3">DSM 40063</strain>
    </source>
</reference>